<name>A0A2T7NJT0_POMCA</name>
<reference evidence="2 3" key="1">
    <citation type="submission" date="2018-04" db="EMBL/GenBank/DDBJ databases">
        <title>The genome of golden apple snail Pomacea canaliculata provides insight into stress tolerance and invasive adaptation.</title>
        <authorList>
            <person name="Liu C."/>
            <person name="Liu B."/>
            <person name="Ren Y."/>
            <person name="Zhang Y."/>
            <person name="Wang H."/>
            <person name="Li S."/>
            <person name="Jiang F."/>
            <person name="Yin L."/>
            <person name="Zhang G."/>
            <person name="Qian W."/>
            <person name="Fan W."/>
        </authorList>
    </citation>
    <scope>NUCLEOTIDE SEQUENCE [LARGE SCALE GENOMIC DNA]</scope>
    <source>
        <strain evidence="2">SZHN2017</strain>
        <tissue evidence="2">Muscle</tissue>
    </source>
</reference>
<sequence length="282" mass="31686">MNATPLARSWSLIGVSEYLTSQTIVEYIRLVLHLVVLPLNSINVYVYTRKGTRMPTSPYHVTMGLLQIIYILAALVSPVGRLANMWTSSCYFCALYSTIIGHCIMLTSTRAMYGVTAKFSHQSRVSPDANVTSCRLVSVSNIKYFDCGPQRAVWASRFSSVYQMNPDFFVTWTVVAGVVWVYSVLAVELLISVLLAVTLLRHSRRRKDITTSDGDKRDRQVRQTTKTVLVSSLLFLFLNLLQVTNSIADSLVPTYNSLPGLRYTYLFVHNMGTAVLQLESVF</sequence>
<evidence type="ECO:0000313" key="2">
    <source>
        <dbReference type="EMBL" id="PVD21419.1"/>
    </source>
</evidence>
<protein>
    <submittedName>
        <fullName evidence="2">Uncharacterized protein</fullName>
    </submittedName>
</protein>
<dbReference type="AlphaFoldDB" id="A0A2T7NJT0"/>
<accession>A0A2T7NJT0</accession>
<feature type="transmembrane region" description="Helical" evidence="1">
    <location>
        <begin position="27"/>
        <end position="47"/>
    </location>
</feature>
<dbReference type="Gene3D" id="1.20.1070.10">
    <property type="entry name" value="Rhodopsin 7-helix transmembrane proteins"/>
    <property type="match status" value="1"/>
</dbReference>
<keyword evidence="3" id="KW-1185">Reference proteome</keyword>
<proteinExistence type="predicted"/>
<dbReference type="SUPFAM" id="SSF81321">
    <property type="entry name" value="Family A G protein-coupled receptor-like"/>
    <property type="match status" value="1"/>
</dbReference>
<feature type="transmembrane region" description="Helical" evidence="1">
    <location>
        <begin position="227"/>
        <end position="248"/>
    </location>
</feature>
<evidence type="ECO:0000313" key="3">
    <source>
        <dbReference type="Proteomes" id="UP000245119"/>
    </source>
</evidence>
<keyword evidence="1" id="KW-1133">Transmembrane helix</keyword>
<dbReference type="EMBL" id="PZQS01000012">
    <property type="protein sequence ID" value="PVD21419.1"/>
    <property type="molecule type" value="Genomic_DNA"/>
</dbReference>
<feature type="transmembrane region" description="Helical" evidence="1">
    <location>
        <begin position="59"/>
        <end position="79"/>
    </location>
</feature>
<dbReference type="Proteomes" id="UP000245119">
    <property type="component" value="Linkage Group LG12"/>
</dbReference>
<keyword evidence="1" id="KW-0812">Transmembrane</keyword>
<organism evidence="2 3">
    <name type="scientific">Pomacea canaliculata</name>
    <name type="common">Golden apple snail</name>
    <dbReference type="NCBI Taxonomy" id="400727"/>
    <lineage>
        <taxon>Eukaryota</taxon>
        <taxon>Metazoa</taxon>
        <taxon>Spiralia</taxon>
        <taxon>Lophotrochozoa</taxon>
        <taxon>Mollusca</taxon>
        <taxon>Gastropoda</taxon>
        <taxon>Caenogastropoda</taxon>
        <taxon>Architaenioglossa</taxon>
        <taxon>Ampullarioidea</taxon>
        <taxon>Ampullariidae</taxon>
        <taxon>Pomacea</taxon>
    </lineage>
</organism>
<feature type="transmembrane region" description="Helical" evidence="1">
    <location>
        <begin position="169"/>
        <end position="197"/>
    </location>
</feature>
<keyword evidence="1" id="KW-0472">Membrane</keyword>
<comment type="caution">
    <text evidence="2">The sequence shown here is derived from an EMBL/GenBank/DDBJ whole genome shotgun (WGS) entry which is preliminary data.</text>
</comment>
<gene>
    <name evidence="2" type="ORF">C0Q70_19592</name>
</gene>
<evidence type="ECO:0000256" key="1">
    <source>
        <dbReference type="SAM" id="Phobius"/>
    </source>
</evidence>